<evidence type="ECO:0000259" key="1">
    <source>
        <dbReference type="Pfam" id="PF26405"/>
    </source>
</evidence>
<dbReference type="Proteomes" id="UP001058330">
    <property type="component" value="Chromosome"/>
</dbReference>
<dbReference type="InterPro" id="IPR058416">
    <property type="entry name" value="DUF8103"/>
</dbReference>
<sequence>MSGGTEGHEGLIDELPDDGAIDWTIIRSLLSASDSTSSALESHLMQTHYYGDDTISTAATRQYLDAAISKHERILEDLRLARDALDERN</sequence>
<organism evidence="2 3">
    <name type="scientific">Haloferax larsenii</name>
    <dbReference type="NCBI Taxonomy" id="302484"/>
    <lineage>
        <taxon>Archaea</taxon>
        <taxon>Methanobacteriati</taxon>
        <taxon>Methanobacteriota</taxon>
        <taxon>Stenosarchaea group</taxon>
        <taxon>Halobacteria</taxon>
        <taxon>Halobacteriales</taxon>
        <taxon>Haloferacaceae</taxon>
        <taxon>Haloferax</taxon>
    </lineage>
</organism>
<feature type="domain" description="DUF8103" evidence="1">
    <location>
        <begin position="5"/>
        <end position="88"/>
    </location>
</feature>
<evidence type="ECO:0000313" key="2">
    <source>
        <dbReference type="EMBL" id="UVE50751.1"/>
    </source>
</evidence>
<keyword evidence="3" id="KW-1185">Reference proteome</keyword>
<dbReference type="Pfam" id="PF26405">
    <property type="entry name" value="DUF8103"/>
    <property type="match status" value="1"/>
</dbReference>
<proteinExistence type="predicted"/>
<dbReference type="RefSeq" id="WP_007541921.1">
    <property type="nucleotide sequence ID" value="NZ_CP078063.1"/>
</dbReference>
<reference evidence="2" key="1">
    <citation type="submission" date="2021-07" db="EMBL/GenBank/DDBJ databases">
        <title>Studies on halocins as antimicrobial molecules from haloarchaea.</title>
        <authorList>
            <person name="Kumar S."/>
            <person name="Khare S.K."/>
        </authorList>
    </citation>
    <scope>NUCLEOTIDE SEQUENCE</scope>
    <source>
        <strain evidence="2">NCIM 5678</strain>
    </source>
</reference>
<evidence type="ECO:0000313" key="3">
    <source>
        <dbReference type="Proteomes" id="UP001058330"/>
    </source>
</evidence>
<dbReference type="EMBL" id="CP078063">
    <property type="protein sequence ID" value="UVE50751.1"/>
    <property type="molecule type" value="Genomic_DNA"/>
</dbReference>
<gene>
    <name evidence="2" type="ORF">KU306_02345</name>
</gene>
<dbReference type="GeneID" id="74527698"/>
<protein>
    <recommendedName>
        <fullName evidence="1">DUF8103 domain-containing protein</fullName>
    </recommendedName>
</protein>
<name>A0ABY5REK2_HALLR</name>
<accession>A0ABY5REK2</accession>